<name>A0A9P5YR13_9AGAR</name>
<dbReference type="EMBL" id="MU155465">
    <property type="protein sequence ID" value="KAF9473160.1"/>
    <property type="molecule type" value="Genomic_DNA"/>
</dbReference>
<organism evidence="1 2">
    <name type="scientific">Pholiota conissans</name>
    <dbReference type="NCBI Taxonomy" id="109636"/>
    <lineage>
        <taxon>Eukaryota</taxon>
        <taxon>Fungi</taxon>
        <taxon>Dikarya</taxon>
        <taxon>Basidiomycota</taxon>
        <taxon>Agaricomycotina</taxon>
        <taxon>Agaricomycetes</taxon>
        <taxon>Agaricomycetidae</taxon>
        <taxon>Agaricales</taxon>
        <taxon>Agaricineae</taxon>
        <taxon>Strophariaceae</taxon>
        <taxon>Pholiota</taxon>
    </lineage>
</organism>
<comment type="caution">
    <text evidence="1">The sequence shown here is derived from an EMBL/GenBank/DDBJ whole genome shotgun (WGS) entry which is preliminary data.</text>
</comment>
<protein>
    <submittedName>
        <fullName evidence="1">Uncharacterized protein</fullName>
    </submittedName>
</protein>
<keyword evidence="2" id="KW-1185">Reference proteome</keyword>
<evidence type="ECO:0000313" key="1">
    <source>
        <dbReference type="EMBL" id="KAF9473160.1"/>
    </source>
</evidence>
<gene>
    <name evidence="1" type="ORF">BDN70DRAFT_886106</name>
</gene>
<accession>A0A9P5YR13</accession>
<dbReference type="Proteomes" id="UP000807469">
    <property type="component" value="Unassembled WGS sequence"/>
</dbReference>
<dbReference type="AlphaFoldDB" id="A0A9P5YR13"/>
<proteinExistence type="predicted"/>
<evidence type="ECO:0000313" key="2">
    <source>
        <dbReference type="Proteomes" id="UP000807469"/>
    </source>
</evidence>
<sequence length="113" mass="12787">MPRRRCFLVLATPCPPHQCICTQPTLVVMHHLSFLKASRPRHDEPFYITSYLHQQNVVRQTPQKPRSSEFPLSFSLIVIILSLLGSFSHSLPSSQVCCLTIIHRSTKGAIGHL</sequence>
<reference evidence="1" key="1">
    <citation type="submission" date="2020-11" db="EMBL/GenBank/DDBJ databases">
        <authorList>
            <consortium name="DOE Joint Genome Institute"/>
            <person name="Ahrendt S."/>
            <person name="Riley R."/>
            <person name="Andreopoulos W."/>
            <person name="Labutti K."/>
            <person name="Pangilinan J."/>
            <person name="Ruiz-Duenas F.J."/>
            <person name="Barrasa J.M."/>
            <person name="Sanchez-Garcia M."/>
            <person name="Camarero S."/>
            <person name="Miyauchi S."/>
            <person name="Serrano A."/>
            <person name="Linde D."/>
            <person name="Babiker R."/>
            <person name="Drula E."/>
            <person name="Ayuso-Fernandez I."/>
            <person name="Pacheco R."/>
            <person name="Padilla G."/>
            <person name="Ferreira P."/>
            <person name="Barriuso J."/>
            <person name="Kellner H."/>
            <person name="Castanera R."/>
            <person name="Alfaro M."/>
            <person name="Ramirez L."/>
            <person name="Pisabarro A.G."/>
            <person name="Kuo A."/>
            <person name="Tritt A."/>
            <person name="Lipzen A."/>
            <person name="He G."/>
            <person name="Yan M."/>
            <person name="Ng V."/>
            <person name="Cullen D."/>
            <person name="Martin F."/>
            <person name="Rosso M.-N."/>
            <person name="Henrissat B."/>
            <person name="Hibbett D."/>
            <person name="Martinez A.T."/>
            <person name="Grigoriev I.V."/>
        </authorList>
    </citation>
    <scope>NUCLEOTIDE SEQUENCE</scope>
    <source>
        <strain evidence="1">CIRM-BRFM 674</strain>
    </source>
</reference>